<sequence>LVEKTVKCLAKPEWNKRLRKKKLVNTQQHEIDNEAQVMQVDHEYEKDNLLLSTKIRRKRGSSIIDKLKLYNVAKDILSLPASVT</sequence>
<evidence type="ECO:0000313" key="2">
    <source>
        <dbReference type="Proteomes" id="UP000789920"/>
    </source>
</evidence>
<feature type="non-terminal residue" evidence="1">
    <location>
        <position position="84"/>
    </location>
</feature>
<keyword evidence="2" id="KW-1185">Reference proteome</keyword>
<comment type="caution">
    <text evidence="1">The sequence shown here is derived from an EMBL/GenBank/DDBJ whole genome shotgun (WGS) entry which is preliminary data.</text>
</comment>
<dbReference type="EMBL" id="CAJVQC010155438">
    <property type="protein sequence ID" value="CAG8847332.1"/>
    <property type="molecule type" value="Genomic_DNA"/>
</dbReference>
<name>A0ACA9SW37_9GLOM</name>
<evidence type="ECO:0000313" key="1">
    <source>
        <dbReference type="EMBL" id="CAG8847332.1"/>
    </source>
</evidence>
<organism evidence="1 2">
    <name type="scientific">Racocetra persica</name>
    <dbReference type="NCBI Taxonomy" id="160502"/>
    <lineage>
        <taxon>Eukaryota</taxon>
        <taxon>Fungi</taxon>
        <taxon>Fungi incertae sedis</taxon>
        <taxon>Mucoromycota</taxon>
        <taxon>Glomeromycotina</taxon>
        <taxon>Glomeromycetes</taxon>
        <taxon>Diversisporales</taxon>
        <taxon>Gigasporaceae</taxon>
        <taxon>Racocetra</taxon>
    </lineage>
</organism>
<protein>
    <submittedName>
        <fullName evidence="1">21706_t:CDS:1</fullName>
    </submittedName>
</protein>
<reference evidence="1" key="1">
    <citation type="submission" date="2021-06" db="EMBL/GenBank/DDBJ databases">
        <authorList>
            <person name="Kallberg Y."/>
            <person name="Tangrot J."/>
            <person name="Rosling A."/>
        </authorList>
    </citation>
    <scope>NUCLEOTIDE SEQUENCE</scope>
    <source>
        <strain evidence="1">MA461A</strain>
    </source>
</reference>
<gene>
    <name evidence="1" type="ORF">RPERSI_LOCUS34583</name>
</gene>
<accession>A0ACA9SW37</accession>
<proteinExistence type="predicted"/>
<dbReference type="Proteomes" id="UP000789920">
    <property type="component" value="Unassembled WGS sequence"/>
</dbReference>
<feature type="non-terminal residue" evidence="1">
    <location>
        <position position="1"/>
    </location>
</feature>